<sequence length="151" mass="18119">MLNKIYTHCVQLLFALGLVFCLVLVRFYEEELFYDPFLLYFQSDFNNLPLPVFDSFLLILNLLFRYGLNMVVSLGLLYVLFKDVTMIRFSLFLYLIAFVLLLLFFFSVIYFYGAENNFLLFNVRRFLIQPIFVLLFIPAFYFQKRHSDAKL</sequence>
<keyword evidence="3" id="KW-1185">Reference proteome</keyword>
<feature type="transmembrane region" description="Helical" evidence="1">
    <location>
        <begin position="91"/>
        <end position="114"/>
    </location>
</feature>
<dbReference type="RefSeq" id="WP_188494720.1">
    <property type="nucleotide sequence ID" value="NZ_BMGA01000007.1"/>
</dbReference>
<dbReference type="InterPro" id="IPR026414">
    <property type="entry name" value="ExosoTase_F-assoc_memb"/>
</dbReference>
<dbReference type="Proteomes" id="UP000658793">
    <property type="component" value="Unassembled WGS sequence"/>
</dbReference>
<evidence type="ECO:0000313" key="3">
    <source>
        <dbReference type="Proteomes" id="UP000658793"/>
    </source>
</evidence>
<keyword evidence="1" id="KW-0812">Transmembrane</keyword>
<feature type="transmembrane region" description="Helical" evidence="1">
    <location>
        <begin position="12"/>
        <end position="28"/>
    </location>
</feature>
<evidence type="ECO:0000313" key="2">
    <source>
        <dbReference type="EMBL" id="GGA83693.1"/>
    </source>
</evidence>
<evidence type="ECO:0000256" key="1">
    <source>
        <dbReference type="SAM" id="Phobius"/>
    </source>
</evidence>
<accession>A0ABQ1HPY5</accession>
<organism evidence="2 3">
    <name type="scientific">Flavobacterium palustre</name>
    <dbReference type="NCBI Taxonomy" id="1476463"/>
    <lineage>
        <taxon>Bacteria</taxon>
        <taxon>Pseudomonadati</taxon>
        <taxon>Bacteroidota</taxon>
        <taxon>Flavobacteriia</taxon>
        <taxon>Flavobacteriales</taxon>
        <taxon>Flavobacteriaceae</taxon>
        <taxon>Flavobacterium</taxon>
    </lineage>
</organism>
<dbReference type="EMBL" id="BMGA01000007">
    <property type="protein sequence ID" value="GGA83693.1"/>
    <property type="molecule type" value="Genomic_DNA"/>
</dbReference>
<feature type="transmembrane region" description="Helical" evidence="1">
    <location>
        <begin position="56"/>
        <end position="79"/>
    </location>
</feature>
<proteinExistence type="predicted"/>
<dbReference type="NCBIfam" id="TIGR04127">
    <property type="entry name" value="flavo_near_exo"/>
    <property type="match status" value="1"/>
</dbReference>
<name>A0ABQ1HPY5_9FLAO</name>
<reference evidence="3" key="1">
    <citation type="journal article" date="2019" name="Int. J. Syst. Evol. Microbiol.">
        <title>The Global Catalogue of Microorganisms (GCM) 10K type strain sequencing project: providing services to taxonomists for standard genome sequencing and annotation.</title>
        <authorList>
            <consortium name="The Broad Institute Genomics Platform"/>
            <consortium name="The Broad Institute Genome Sequencing Center for Infectious Disease"/>
            <person name="Wu L."/>
            <person name="Ma J."/>
        </authorList>
    </citation>
    <scope>NUCLEOTIDE SEQUENCE [LARGE SCALE GENOMIC DNA]</scope>
    <source>
        <strain evidence="3">CGMCC 1.12811</strain>
    </source>
</reference>
<keyword evidence="1" id="KW-0472">Membrane</keyword>
<keyword evidence="1" id="KW-1133">Transmembrane helix</keyword>
<gene>
    <name evidence="2" type="ORF">GCM10008015_25670</name>
</gene>
<protein>
    <submittedName>
        <fullName evidence="2">Exosortase F system-associated protein</fullName>
    </submittedName>
</protein>
<comment type="caution">
    <text evidence="2">The sequence shown here is derived from an EMBL/GenBank/DDBJ whole genome shotgun (WGS) entry which is preliminary data.</text>
</comment>
<feature type="transmembrane region" description="Helical" evidence="1">
    <location>
        <begin position="126"/>
        <end position="142"/>
    </location>
</feature>